<dbReference type="EMBL" id="CP002116">
    <property type="protein sequence ID" value="ADK83148.1"/>
    <property type="molecule type" value="Genomic_DNA"/>
</dbReference>
<organism evidence="5 6">
    <name type="scientific">Sediminispirochaeta smaragdinae (strain DSM 11293 / JCM 15392 / SEBR 4228)</name>
    <name type="common">Spirochaeta smaragdinae</name>
    <dbReference type="NCBI Taxonomy" id="573413"/>
    <lineage>
        <taxon>Bacteria</taxon>
        <taxon>Pseudomonadati</taxon>
        <taxon>Spirochaetota</taxon>
        <taxon>Spirochaetia</taxon>
        <taxon>Spirochaetales</taxon>
        <taxon>Spirochaetaceae</taxon>
        <taxon>Sediminispirochaeta</taxon>
    </lineage>
</organism>
<keyword evidence="3" id="KW-0067">ATP-binding</keyword>
<dbReference type="PANTHER" id="PTHR42788:SF13">
    <property type="entry name" value="ALIPHATIC SULFONATES IMPORT ATP-BINDING PROTEIN SSUB"/>
    <property type="match status" value="1"/>
</dbReference>
<reference evidence="5 6" key="1">
    <citation type="journal article" date="2010" name="Stand. Genomic Sci.">
        <title>Complete genome sequence of Spirochaeta smaragdinae type strain (SEBR 4228).</title>
        <authorList>
            <person name="Mavromatis K."/>
            <person name="Yasawong M."/>
            <person name="Chertkov O."/>
            <person name="Lapidus A."/>
            <person name="Lucas S."/>
            <person name="Nolan M."/>
            <person name="Del Rio T.G."/>
            <person name="Tice H."/>
            <person name="Cheng J.F."/>
            <person name="Pitluck S."/>
            <person name="Liolios K."/>
            <person name="Ivanova N."/>
            <person name="Tapia R."/>
            <person name="Han C."/>
            <person name="Bruce D."/>
            <person name="Goodwin L."/>
            <person name="Pati A."/>
            <person name="Chen A."/>
            <person name="Palaniappan K."/>
            <person name="Land M."/>
            <person name="Hauser L."/>
            <person name="Chang Y.J."/>
            <person name="Jeffries C.D."/>
            <person name="Detter J.C."/>
            <person name="Rohde M."/>
            <person name="Brambilla E."/>
            <person name="Spring S."/>
            <person name="Goker M."/>
            <person name="Sikorski J."/>
            <person name="Woyke T."/>
            <person name="Bristow J."/>
            <person name="Eisen J.A."/>
            <person name="Markowitz V."/>
            <person name="Hugenholtz P."/>
            <person name="Klenk H.P."/>
            <person name="Kyrpides N.C."/>
        </authorList>
    </citation>
    <scope>NUCLEOTIDE SEQUENCE [LARGE SCALE GENOMIC DNA]</scope>
    <source>
        <strain evidence="6">DSM 11293 / JCM 15392 / SEBR 4228</strain>
    </source>
</reference>
<dbReference type="InterPro" id="IPR017871">
    <property type="entry name" value="ABC_transporter-like_CS"/>
</dbReference>
<dbReference type="KEGG" id="ssm:Spirs_4066"/>
<name>E1R9H9_SEDSS</name>
<dbReference type="InterPro" id="IPR003593">
    <property type="entry name" value="AAA+_ATPase"/>
</dbReference>
<sequence>MLELKHCRYAYPEHSDTAVFQDISFIAERGRTIAILGPSGCGKSTLIAMIAGILRGEGEGTISLDSRPIERGHRGIGLIPQHFGLLPWLSVEKNIEVGLQLRRVAKKVRMAKAVEAARAAGIDRYLDRYPAALSGGEQQRVALARALVTEPELLLLDEPFSSLDAITREGLQELLASITDEKMIVVLVTHSIEEAAYLADATLVMSPGPESSGNLIELPPKGEKNQRSSQLYFERCRLLRNALEEACR</sequence>
<dbReference type="HOGENOM" id="CLU_000604_1_23_12"/>
<dbReference type="SMART" id="SM00382">
    <property type="entry name" value="AAA"/>
    <property type="match status" value="1"/>
</dbReference>
<evidence type="ECO:0000256" key="3">
    <source>
        <dbReference type="ARBA" id="ARBA00022840"/>
    </source>
</evidence>
<evidence type="ECO:0000256" key="1">
    <source>
        <dbReference type="ARBA" id="ARBA00022448"/>
    </source>
</evidence>
<gene>
    <name evidence="5" type="ordered locus">Spirs_4066</name>
</gene>
<dbReference type="Proteomes" id="UP000002318">
    <property type="component" value="Chromosome"/>
</dbReference>
<dbReference type="InterPro" id="IPR027417">
    <property type="entry name" value="P-loop_NTPase"/>
</dbReference>
<dbReference type="AlphaFoldDB" id="E1R9H9"/>
<dbReference type="GO" id="GO:0016887">
    <property type="term" value="F:ATP hydrolysis activity"/>
    <property type="evidence" value="ECO:0007669"/>
    <property type="project" value="InterPro"/>
</dbReference>
<keyword evidence="1" id="KW-0813">Transport</keyword>
<evidence type="ECO:0000313" key="6">
    <source>
        <dbReference type="Proteomes" id="UP000002318"/>
    </source>
</evidence>
<evidence type="ECO:0000256" key="2">
    <source>
        <dbReference type="ARBA" id="ARBA00022741"/>
    </source>
</evidence>
<dbReference type="RefSeq" id="WP_013256604.1">
    <property type="nucleotide sequence ID" value="NC_014364.1"/>
</dbReference>
<dbReference type="SUPFAM" id="SSF52540">
    <property type="entry name" value="P-loop containing nucleoside triphosphate hydrolases"/>
    <property type="match status" value="1"/>
</dbReference>
<dbReference type="Gene3D" id="3.40.50.300">
    <property type="entry name" value="P-loop containing nucleotide triphosphate hydrolases"/>
    <property type="match status" value="1"/>
</dbReference>
<dbReference type="eggNOG" id="COG1116">
    <property type="taxonomic scope" value="Bacteria"/>
</dbReference>
<protein>
    <submittedName>
        <fullName evidence="5">ABC transporter related protein</fullName>
    </submittedName>
</protein>
<keyword evidence="2" id="KW-0547">Nucleotide-binding</keyword>
<dbReference type="PROSITE" id="PS00211">
    <property type="entry name" value="ABC_TRANSPORTER_1"/>
    <property type="match status" value="1"/>
</dbReference>
<dbReference type="PROSITE" id="PS50893">
    <property type="entry name" value="ABC_TRANSPORTER_2"/>
    <property type="match status" value="1"/>
</dbReference>
<feature type="domain" description="ABC transporter" evidence="4">
    <location>
        <begin position="2"/>
        <end position="232"/>
    </location>
</feature>
<dbReference type="InterPro" id="IPR003439">
    <property type="entry name" value="ABC_transporter-like_ATP-bd"/>
</dbReference>
<dbReference type="Pfam" id="PF00005">
    <property type="entry name" value="ABC_tran"/>
    <property type="match status" value="1"/>
</dbReference>
<keyword evidence="6" id="KW-1185">Reference proteome</keyword>
<proteinExistence type="predicted"/>
<evidence type="ECO:0000259" key="4">
    <source>
        <dbReference type="PROSITE" id="PS50893"/>
    </source>
</evidence>
<accession>E1R9H9</accession>
<dbReference type="OrthoDB" id="9801958at2"/>
<dbReference type="GO" id="GO:0005524">
    <property type="term" value="F:ATP binding"/>
    <property type="evidence" value="ECO:0007669"/>
    <property type="project" value="UniProtKB-KW"/>
</dbReference>
<dbReference type="PANTHER" id="PTHR42788">
    <property type="entry name" value="TAURINE IMPORT ATP-BINDING PROTEIN-RELATED"/>
    <property type="match status" value="1"/>
</dbReference>
<evidence type="ECO:0000313" key="5">
    <source>
        <dbReference type="EMBL" id="ADK83148.1"/>
    </source>
</evidence>
<dbReference type="InterPro" id="IPR050166">
    <property type="entry name" value="ABC_transporter_ATP-bind"/>
</dbReference>
<dbReference type="STRING" id="573413.Spirs_4066"/>